<dbReference type="AlphaFoldDB" id="A0A6H5H0G8"/>
<reference evidence="2 3" key="1">
    <citation type="submission" date="2020-02" db="EMBL/GenBank/DDBJ databases">
        <authorList>
            <person name="Ferguson B K."/>
        </authorList>
    </citation>
    <scope>NUCLEOTIDE SEQUENCE [LARGE SCALE GENOMIC DNA]</scope>
</reference>
<name>A0A6H5H0G8_9HEMI</name>
<organism evidence="2 3">
    <name type="scientific">Nesidiocoris tenuis</name>
    <dbReference type="NCBI Taxonomy" id="355587"/>
    <lineage>
        <taxon>Eukaryota</taxon>
        <taxon>Metazoa</taxon>
        <taxon>Ecdysozoa</taxon>
        <taxon>Arthropoda</taxon>
        <taxon>Hexapoda</taxon>
        <taxon>Insecta</taxon>
        <taxon>Pterygota</taxon>
        <taxon>Neoptera</taxon>
        <taxon>Paraneoptera</taxon>
        <taxon>Hemiptera</taxon>
        <taxon>Heteroptera</taxon>
        <taxon>Panheteroptera</taxon>
        <taxon>Cimicomorpha</taxon>
        <taxon>Miridae</taxon>
        <taxon>Dicyphina</taxon>
        <taxon>Nesidiocoris</taxon>
    </lineage>
</organism>
<feature type="region of interest" description="Disordered" evidence="1">
    <location>
        <begin position="31"/>
        <end position="73"/>
    </location>
</feature>
<sequence length="73" mass="7970">MPPEDSLNWTVSPSSVLSMVYWLPQTQGIVHRTDGHPQGAVDPLSPPEIGSNRGVREKKDASKCLNIQKSFGP</sequence>
<proteinExistence type="predicted"/>
<evidence type="ECO:0000313" key="2">
    <source>
        <dbReference type="EMBL" id="CAB0008844.1"/>
    </source>
</evidence>
<dbReference type="EMBL" id="CADCXU010021020">
    <property type="protein sequence ID" value="CAB0008844.1"/>
    <property type="molecule type" value="Genomic_DNA"/>
</dbReference>
<gene>
    <name evidence="2" type="ORF">NTEN_LOCUS14055</name>
</gene>
<dbReference type="Proteomes" id="UP000479000">
    <property type="component" value="Unassembled WGS sequence"/>
</dbReference>
<evidence type="ECO:0000256" key="1">
    <source>
        <dbReference type="SAM" id="MobiDB-lite"/>
    </source>
</evidence>
<evidence type="ECO:0000313" key="3">
    <source>
        <dbReference type="Proteomes" id="UP000479000"/>
    </source>
</evidence>
<accession>A0A6H5H0G8</accession>
<protein>
    <submittedName>
        <fullName evidence="2">Uncharacterized protein</fullName>
    </submittedName>
</protein>
<feature type="non-terminal residue" evidence="2">
    <location>
        <position position="73"/>
    </location>
</feature>
<keyword evidence="3" id="KW-1185">Reference proteome</keyword>